<feature type="transmembrane region" description="Helical" evidence="6">
    <location>
        <begin position="99"/>
        <end position="117"/>
    </location>
</feature>
<feature type="transmembrane region" description="Helical" evidence="6">
    <location>
        <begin position="123"/>
        <end position="147"/>
    </location>
</feature>
<dbReference type="Proteomes" id="UP001164746">
    <property type="component" value="Chromosome 12"/>
</dbReference>
<keyword evidence="9" id="KW-1185">Reference proteome</keyword>
<dbReference type="InterPro" id="IPR011701">
    <property type="entry name" value="MFS"/>
</dbReference>
<organism evidence="8 9">
    <name type="scientific">Mya arenaria</name>
    <name type="common">Soft-shell clam</name>
    <dbReference type="NCBI Taxonomy" id="6604"/>
    <lineage>
        <taxon>Eukaryota</taxon>
        <taxon>Metazoa</taxon>
        <taxon>Spiralia</taxon>
        <taxon>Lophotrochozoa</taxon>
        <taxon>Mollusca</taxon>
        <taxon>Bivalvia</taxon>
        <taxon>Autobranchia</taxon>
        <taxon>Heteroconchia</taxon>
        <taxon>Euheterodonta</taxon>
        <taxon>Imparidentia</taxon>
        <taxon>Neoheterodontei</taxon>
        <taxon>Myida</taxon>
        <taxon>Myoidea</taxon>
        <taxon>Myidae</taxon>
        <taxon>Mya</taxon>
    </lineage>
</organism>
<protein>
    <submittedName>
        <fullName evidence="8">S17A5-like protein</fullName>
    </submittedName>
</protein>
<evidence type="ECO:0000256" key="3">
    <source>
        <dbReference type="ARBA" id="ARBA00022989"/>
    </source>
</evidence>
<dbReference type="SUPFAM" id="SSF103473">
    <property type="entry name" value="MFS general substrate transporter"/>
    <property type="match status" value="1"/>
</dbReference>
<feature type="compositionally biased region" description="Basic and acidic residues" evidence="5">
    <location>
        <begin position="418"/>
        <end position="432"/>
    </location>
</feature>
<comment type="subcellular location">
    <subcellularLocation>
        <location evidence="1">Membrane</location>
        <topology evidence="1">Multi-pass membrane protein</topology>
    </subcellularLocation>
</comment>
<feature type="transmembrane region" description="Helical" evidence="6">
    <location>
        <begin position="71"/>
        <end position="92"/>
    </location>
</feature>
<dbReference type="Pfam" id="PF07690">
    <property type="entry name" value="MFS_1"/>
    <property type="match status" value="1"/>
</dbReference>
<dbReference type="PANTHER" id="PTHR11662:SF399">
    <property type="entry name" value="FI19708P1-RELATED"/>
    <property type="match status" value="1"/>
</dbReference>
<gene>
    <name evidence="8" type="ORF">MAR_015403</name>
</gene>
<dbReference type="PROSITE" id="PS50850">
    <property type="entry name" value="MFS"/>
    <property type="match status" value="1"/>
</dbReference>
<feature type="transmembrane region" description="Helical" evidence="6">
    <location>
        <begin position="376"/>
        <end position="395"/>
    </location>
</feature>
<dbReference type="EMBL" id="CP111023">
    <property type="protein sequence ID" value="WAR21429.1"/>
    <property type="molecule type" value="Genomic_DNA"/>
</dbReference>
<evidence type="ECO:0000256" key="1">
    <source>
        <dbReference type="ARBA" id="ARBA00004141"/>
    </source>
</evidence>
<dbReference type="InterPro" id="IPR036259">
    <property type="entry name" value="MFS_trans_sf"/>
</dbReference>
<feature type="transmembrane region" description="Helical" evidence="6">
    <location>
        <begin position="342"/>
        <end position="364"/>
    </location>
</feature>
<feature type="domain" description="Major facilitator superfamily (MFS) profile" evidence="7">
    <location>
        <begin position="1"/>
        <end position="438"/>
    </location>
</feature>
<dbReference type="PANTHER" id="PTHR11662">
    <property type="entry name" value="SOLUTE CARRIER FAMILY 17"/>
    <property type="match status" value="1"/>
</dbReference>
<evidence type="ECO:0000256" key="4">
    <source>
        <dbReference type="ARBA" id="ARBA00023136"/>
    </source>
</evidence>
<feature type="transmembrane region" description="Helical" evidence="6">
    <location>
        <begin position="193"/>
        <end position="212"/>
    </location>
</feature>
<keyword evidence="2 6" id="KW-0812">Transmembrane</keyword>
<feature type="transmembrane region" description="Helical" evidence="6">
    <location>
        <begin position="159"/>
        <end position="181"/>
    </location>
</feature>
<evidence type="ECO:0000313" key="9">
    <source>
        <dbReference type="Proteomes" id="UP001164746"/>
    </source>
</evidence>
<sequence length="438" mass="48026">MSFAIVCMTRTPVDCNQTTSENQTILVEYARCQQTPNALIHDCPGGVERRHIRCRRDEGDRFDWDKKTQGLILGSFFWGYIATQLPGGWLAGRFGGKHLFGLSMLVCALVTLIMPFAARTSVIFLLVLRVIAGLGQGVVWPCMQTLFSNWAPPLERSKLSGFVYAGCQIGIMVTFPLSGMLCEEGFDGGWPSIFYILGGVGVLWFVAWTVIVSGSPADHPRISDHEREYITNSLRQDIDVTKKTGFLSALPYIGFWAMTNVSGQAADCMRARGVMTTTTARKLFNSLGTLLPAVFVILTGHMGERPEVAVAMLTLGVAMSGCQYGSGFIVNPVDIAPRYAGIIFGISNTTGTLGGFLAPMAIGYLTSDRTREQWQMVFYIAAAIYTVGAIFYIIFGSGEVQPWALDPGTEVELPVYREPVEKKNDDKTREPVQGDSNL</sequence>
<name>A0ABY7FJT1_MYAAR</name>
<reference evidence="8" key="1">
    <citation type="submission" date="2022-11" db="EMBL/GenBank/DDBJ databases">
        <title>Centuries of genome instability and evolution in soft-shell clam transmissible cancer (bioRxiv).</title>
        <authorList>
            <person name="Hart S.F.M."/>
            <person name="Yonemitsu M.A."/>
            <person name="Giersch R.M."/>
            <person name="Beal B.F."/>
            <person name="Arriagada G."/>
            <person name="Davis B.W."/>
            <person name="Ostrander E.A."/>
            <person name="Goff S.P."/>
            <person name="Metzger M.J."/>
        </authorList>
    </citation>
    <scope>NUCLEOTIDE SEQUENCE</scope>
    <source>
        <strain evidence="8">MELC-2E11</strain>
        <tissue evidence="8">Siphon/mantle</tissue>
    </source>
</reference>
<evidence type="ECO:0000256" key="6">
    <source>
        <dbReference type="SAM" id="Phobius"/>
    </source>
</evidence>
<keyword evidence="4 6" id="KW-0472">Membrane</keyword>
<dbReference type="InterPro" id="IPR020846">
    <property type="entry name" value="MFS_dom"/>
</dbReference>
<evidence type="ECO:0000313" key="8">
    <source>
        <dbReference type="EMBL" id="WAR21429.1"/>
    </source>
</evidence>
<evidence type="ECO:0000259" key="7">
    <source>
        <dbReference type="PROSITE" id="PS50850"/>
    </source>
</evidence>
<feature type="transmembrane region" description="Helical" evidence="6">
    <location>
        <begin position="283"/>
        <end position="302"/>
    </location>
</feature>
<dbReference type="CDD" id="cd17318">
    <property type="entry name" value="MFS_SLC17"/>
    <property type="match status" value="1"/>
</dbReference>
<evidence type="ECO:0000256" key="2">
    <source>
        <dbReference type="ARBA" id="ARBA00022692"/>
    </source>
</evidence>
<accession>A0ABY7FJT1</accession>
<evidence type="ECO:0000256" key="5">
    <source>
        <dbReference type="SAM" id="MobiDB-lite"/>
    </source>
</evidence>
<proteinExistence type="predicted"/>
<dbReference type="Gene3D" id="1.20.1250.20">
    <property type="entry name" value="MFS general substrate transporter like domains"/>
    <property type="match status" value="2"/>
</dbReference>
<keyword evidence="3 6" id="KW-1133">Transmembrane helix</keyword>
<feature type="region of interest" description="Disordered" evidence="5">
    <location>
        <begin position="416"/>
        <end position="438"/>
    </location>
</feature>
<feature type="transmembrane region" description="Helical" evidence="6">
    <location>
        <begin position="308"/>
        <end position="330"/>
    </location>
</feature>
<dbReference type="InterPro" id="IPR050382">
    <property type="entry name" value="MFS_Na/Anion_cotransporter"/>
</dbReference>